<dbReference type="InterPro" id="IPR001891">
    <property type="entry name" value="Malic_OxRdtase"/>
</dbReference>
<reference evidence="7 8" key="1">
    <citation type="submission" date="2020-08" db="EMBL/GenBank/DDBJ databases">
        <title>Sequencing the genomes of 1000 actinobacteria strains.</title>
        <authorList>
            <person name="Klenk H.-P."/>
        </authorList>
    </citation>
    <scope>NUCLEOTIDE SEQUENCE [LARGE SCALE GENOMIC DNA]</scope>
    <source>
        <strain evidence="7 8">DSM 45859</strain>
    </source>
</reference>
<evidence type="ECO:0000313" key="7">
    <source>
        <dbReference type="EMBL" id="MBB4684483.1"/>
    </source>
</evidence>
<dbReference type="AlphaFoldDB" id="A0A840IRM2"/>
<dbReference type="Gene3D" id="3.40.50.720">
    <property type="entry name" value="NAD(P)-binding Rossmann-like Domain"/>
    <property type="match status" value="1"/>
</dbReference>
<feature type="binding site" evidence="3">
    <location>
        <position position="267"/>
    </location>
    <ligand>
        <name>(S)-malate</name>
        <dbReference type="ChEBI" id="CHEBI:15589"/>
    </ligand>
</feature>
<dbReference type="PIRSF" id="PIRSF000106">
    <property type="entry name" value="ME"/>
    <property type="match status" value="1"/>
</dbReference>
<comment type="caution">
    <text evidence="7">The sequence shown here is derived from an EMBL/GenBank/DDBJ whole genome shotgun (WGS) entry which is preliminary data.</text>
</comment>
<feature type="binding site" evidence="4">
    <location>
        <position position="140"/>
    </location>
    <ligand>
        <name>a divalent metal cation</name>
        <dbReference type="ChEBI" id="CHEBI:60240"/>
    </ligand>
</feature>
<dbReference type="SMART" id="SM01274">
    <property type="entry name" value="malic"/>
    <property type="match status" value="1"/>
</dbReference>
<evidence type="ECO:0000313" key="8">
    <source>
        <dbReference type="Proteomes" id="UP000581769"/>
    </source>
</evidence>
<dbReference type="GO" id="GO:0016616">
    <property type="term" value="F:oxidoreductase activity, acting on the CH-OH group of donors, NAD or NADP as acceptor"/>
    <property type="evidence" value="ECO:0007669"/>
    <property type="project" value="InterPro"/>
</dbReference>
<evidence type="ECO:0000256" key="1">
    <source>
        <dbReference type="ARBA" id="ARBA00008785"/>
    </source>
</evidence>
<protein>
    <submittedName>
        <fullName evidence="7">Malate dehydrogenase (Oxaloacetate-decarboxylating)</fullName>
        <ecNumber evidence="7">1.1.1.38</ecNumber>
    </submittedName>
</protein>
<keyword evidence="8" id="KW-1185">Reference proteome</keyword>
<dbReference type="PANTHER" id="PTHR43237:SF4">
    <property type="entry name" value="NADP-DEPENDENT MALIC ENZYME"/>
    <property type="match status" value="1"/>
</dbReference>
<dbReference type="CDD" id="cd05311">
    <property type="entry name" value="NAD_bind_2_malic_enz"/>
    <property type="match status" value="1"/>
</dbReference>
<dbReference type="Pfam" id="PF03949">
    <property type="entry name" value="Malic_M"/>
    <property type="match status" value="1"/>
</dbReference>
<keyword evidence="2 7" id="KW-0560">Oxidoreductase</keyword>
<dbReference type="GO" id="GO:0046872">
    <property type="term" value="F:metal ion binding"/>
    <property type="evidence" value="ECO:0007669"/>
    <property type="project" value="UniProtKB-KW"/>
</dbReference>
<gene>
    <name evidence="7" type="ORF">BJY18_001968</name>
</gene>
<evidence type="ECO:0000259" key="6">
    <source>
        <dbReference type="SMART" id="SM01274"/>
    </source>
</evidence>
<organism evidence="7 8">
    <name type="scientific">Amycolatopsis jiangsuensis</name>
    <dbReference type="NCBI Taxonomy" id="1181879"/>
    <lineage>
        <taxon>Bacteria</taxon>
        <taxon>Bacillati</taxon>
        <taxon>Actinomycetota</taxon>
        <taxon>Actinomycetes</taxon>
        <taxon>Pseudonocardiales</taxon>
        <taxon>Pseudonocardiaceae</taxon>
        <taxon>Amycolatopsis</taxon>
    </lineage>
</organism>
<dbReference type="Proteomes" id="UP000581769">
    <property type="component" value="Unassembled WGS sequence"/>
</dbReference>
<comment type="similarity">
    <text evidence="1">Belongs to the malic enzymes family.</text>
</comment>
<dbReference type="RefSeq" id="WP_312873801.1">
    <property type="nucleotide sequence ID" value="NZ_JACHMG010000001.1"/>
</dbReference>
<dbReference type="SUPFAM" id="SSF53223">
    <property type="entry name" value="Aminoacid dehydrogenase-like, N-terminal domain"/>
    <property type="match status" value="1"/>
</dbReference>
<dbReference type="InterPro" id="IPR046346">
    <property type="entry name" value="Aminoacid_DH-like_N_sf"/>
</dbReference>
<dbReference type="GO" id="GO:0004470">
    <property type="term" value="F:malic enzyme activity"/>
    <property type="evidence" value="ECO:0007669"/>
    <property type="project" value="InterPro"/>
</dbReference>
<feature type="binding site" evidence="3">
    <location>
        <position position="296"/>
    </location>
    <ligand>
        <name>(S)-malate</name>
        <dbReference type="ChEBI" id="CHEBI:15589"/>
    </ligand>
</feature>
<dbReference type="Gene3D" id="3.40.50.10380">
    <property type="entry name" value="Malic enzyme, N-terminal domain"/>
    <property type="match status" value="1"/>
</dbReference>
<accession>A0A840IRM2</accession>
<evidence type="ECO:0000259" key="5">
    <source>
        <dbReference type="SMART" id="SM00919"/>
    </source>
</evidence>
<dbReference type="EC" id="1.1.1.38" evidence="7"/>
<dbReference type="InterPro" id="IPR045213">
    <property type="entry name" value="Malic_NAD-bd_bact_type"/>
</dbReference>
<keyword evidence="4" id="KW-0479">Metal-binding</keyword>
<comment type="cofactor">
    <cofactor evidence="4">
        <name>Mg(2+)</name>
        <dbReference type="ChEBI" id="CHEBI:18420"/>
    </cofactor>
    <cofactor evidence="4">
        <name>Mn(2+)</name>
        <dbReference type="ChEBI" id="CHEBI:29035"/>
    </cofactor>
    <text evidence="4">Divalent metal cations. Prefers magnesium or manganese.</text>
</comment>
<name>A0A840IRM2_9PSEU</name>
<dbReference type="InterPro" id="IPR012301">
    <property type="entry name" value="Malic_N_dom"/>
</dbReference>
<dbReference type="GO" id="GO:0051287">
    <property type="term" value="F:NAD binding"/>
    <property type="evidence" value="ECO:0007669"/>
    <property type="project" value="InterPro"/>
</dbReference>
<evidence type="ECO:0000256" key="4">
    <source>
        <dbReference type="PIRSR" id="PIRSR000106-3"/>
    </source>
</evidence>
<sequence length="365" mass="38408">MTPRVRLEDADDLAEHYTPGVAEVAKRVAEDPSVLARETVKANSVAIVSDGSALLGLGDQGPAAALPVMEGKAALLKRFADVDAWPICPVSREPDDLVRTVKDLATSFGAINLEDIAAPRCFTVERRLHDELEVPVFHDDQHGTAVAVLGALRNALELTDREPADTSVVISGAGAAGAAITRLLLSADFRAEAITVCDSEGILHGGRDLTGEKHWLAEHTNRNGAKGSLQDAVRDADVFIGVSAGGLLGGGDIKRMAERAIVFALANPDPEVAPEAAGEHAEIVATGRSDLPNQINNVLVFPGMFRGLLDSAATRVTTRMLLSAAHALADTVGDDLDRQHIVPSVFDESLVPAIAEGIQRAAEDD</sequence>
<evidence type="ECO:0000256" key="2">
    <source>
        <dbReference type="ARBA" id="ARBA00023002"/>
    </source>
</evidence>
<evidence type="ECO:0000256" key="3">
    <source>
        <dbReference type="PIRSR" id="PIRSR000106-2"/>
    </source>
</evidence>
<feature type="binding site" evidence="4">
    <location>
        <position position="114"/>
    </location>
    <ligand>
        <name>a divalent metal cation</name>
        <dbReference type="ChEBI" id="CHEBI:60240"/>
    </ligand>
</feature>
<dbReference type="EMBL" id="JACHMG010000001">
    <property type="protein sequence ID" value="MBB4684483.1"/>
    <property type="molecule type" value="Genomic_DNA"/>
</dbReference>
<dbReference type="PANTHER" id="PTHR43237">
    <property type="entry name" value="NADP-DEPENDENT MALIC ENZYME"/>
    <property type="match status" value="1"/>
</dbReference>
<proteinExistence type="inferred from homology"/>
<dbReference type="Pfam" id="PF00390">
    <property type="entry name" value="malic"/>
    <property type="match status" value="1"/>
</dbReference>
<dbReference type="InterPro" id="IPR012302">
    <property type="entry name" value="Malic_NAD-bd"/>
</dbReference>
<dbReference type="SMART" id="SM00919">
    <property type="entry name" value="Malic_M"/>
    <property type="match status" value="1"/>
</dbReference>
<feature type="binding site" evidence="4">
    <location>
        <position position="115"/>
    </location>
    <ligand>
        <name>a divalent metal cation</name>
        <dbReference type="ChEBI" id="CHEBI:60240"/>
    </ligand>
</feature>
<dbReference type="SUPFAM" id="SSF51735">
    <property type="entry name" value="NAD(P)-binding Rossmann-fold domains"/>
    <property type="match status" value="1"/>
</dbReference>
<dbReference type="InterPro" id="IPR036291">
    <property type="entry name" value="NAD(P)-bd_dom_sf"/>
</dbReference>
<dbReference type="InterPro" id="IPR051674">
    <property type="entry name" value="Malate_Decarboxylase"/>
</dbReference>
<feature type="domain" description="Malic enzyme NAD-binding" evidence="5">
    <location>
        <begin position="141"/>
        <end position="363"/>
    </location>
</feature>
<feature type="domain" description="Malic enzyme N-terminal" evidence="6">
    <location>
        <begin position="1"/>
        <end position="129"/>
    </location>
</feature>
<dbReference type="InterPro" id="IPR037062">
    <property type="entry name" value="Malic_N_dom_sf"/>
</dbReference>